<proteinExistence type="inferred from homology"/>
<gene>
    <name evidence="7" type="ORF">ILEXP_LOCUS14020</name>
    <name evidence="8" type="ORF">ILEXP_LOCUS38540</name>
</gene>
<comment type="function">
    <text evidence="4">Plant non-specific lipid-transfer proteins transfer phospholipids as well as galactolipids across membranes. May play a role in wax or cutin deposition in the cell walls of expanding epidermal cells and certain secretory tissues.</text>
</comment>
<feature type="chain" id="PRO_5044720888" description="Non-specific lipid-transfer protein" evidence="5">
    <location>
        <begin position="25"/>
        <end position="114"/>
    </location>
</feature>
<dbReference type="CDD" id="cd01960">
    <property type="entry name" value="nsLTP1"/>
    <property type="match status" value="1"/>
</dbReference>
<feature type="domain" description="Bifunctional inhibitor/plant lipid transfer protein/seed storage helical" evidence="6">
    <location>
        <begin position="28"/>
        <end position="112"/>
    </location>
</feature>
<keyword evidence="9" id="KW-1185">Reference proteome</keyword>
<dbReference type="InterPro" id="IPR036312">
    <property type="entry name" value="Bifun_inhib/LTP/seed_sf"/>
</dbReference>
<dbReference type="SMART" id="SM00499">
    <property type="entry name" value="AAI"/>
    <property type="match status" value="1"/>
</dbReference>
<dbReference type="Pfam" id="PF00234">
    <property type="entry name" value="Tryp_alpha_amyl"/>
    <property type="match status" value="1"/>
</dbReference>
<evidence type="ECO:0000256" key="2">
    <source>
        <dbReference type="ARBA" id="ARBA00022448"/>
    </source>
</evidence>
<dbReference type="GO" id="GO:0008289">
    <property type="term" value="F:lipid binding"/>
    <property type="evidence" value="ECO:0007669"/>
    <property type="project" value="UniProtKB-KW"/>
</dbReference>
<evidence type="ECO:0000256" key="3">
    <source>
        <dbReference type="ARBA" id="ARBA00023121"/>
    </source>
</evidence>
<dbReference type="InterPro" id="IPR000528">
    <property type="entry name" value="Plant_nsLTP"/>
</dbReference>
<comment type="similarity">
    <text evidence="1 4">Belongs to the plant LTP family.</text>
</comment>
<evidence type="ECO:0000313" key="8">
    <source>
        <dbReference type="EMBL" id="CAK9169098.1"/>
    </source>
</evidence>
<name>A0ABC8RPT7_9AQUA</name>
<dbReference type="EMBL" id="CAUOFW020001547">
    <property type="protein sequence ID" value="CAK9146186.1"/>
    <property type="molecule type" value="Genomic_DNA"/>
</dbReference>
<keyword evidence="3 4" id="KW-0446">Lipid-binding</keyword>
<sequence>MKSIIASVFVILAFIQLMVEPGQAVITCEQVDSALAPCVSYLTQGGEPSTLCCNGVRSIKEMAQKPEDKRDECNCMKEAANKYSNLRDEAAQALPDKCGVKIDFPVSRRINCAL</sequence>
<evidence type="ECO:0000259" key="6">
    <source>
        <dbReference type="SMART" id="SM00499"/>
    </source>
</evidence>
<organism evidence="7 9">
    <name type="scientific">Ilex paraguariensis</name>
    <name type="common">yerba mate</name>
    <dbReference type="NCBI Taxonomy" id="185542"/>
    <lineage>
        <taxon>Eukaryota</taxon>
        <taxon>Viridiplantae</taxon>
        <taxon>Streptophyta</taxon>
        <taxon>Embryophyta</taxon>
        <taxon>Tracheophyta</taxon>
        <taxon>Spermatophyta</taxon>
        <taxon>Magnoliopsida</taxon>
        <taxon>eudicotyledons</taxon>
        <taxon>Gunneridae</taxon>
        <taxon>Pentapetalae</taxon>
        <taxon>asterids</taxon>
        <taxon>campanulids</taxon>
        <taxon>Aquifoliales</taxon>
        <taxon>Aquifoliaceae</taxon>
        <taxon>Ilex</taxon>
    </lineage>
</organism>
<dbReference type="PANTHER" id="PTHR33076">
    <property type="entry name" value="NON-SPECIFIC LIPID-TRANSFER PROTEIN 2-RELATED"/>
    <property type="match status" value="1"/>
</dbReference>
<keyword evidence="2 4" id="KW-0813">Transport</keyword>
<comment type="caution">
    <text evidence="7">The sequence shown here is derived from an EMBL/GenBank/DDBJ whole genome shotgun (WGS) entry which is preliminary data.</text>
</comment>
<dbReference type="AlphaFoldDB" id="A0ABC8RPT7"/>
<evidence type="ECO:0000256" key="1">
    <source>
        <dbReference type="ARBA" id="ARBA00009748"/>
    </source>
</evidence>
<keyword evidence="5" id="KW-0732">Signal</keyword>
<dbReference type="Proteomes" id="UP001642360">
    <property type="component" value="Unassembled WGS sequence"/>
</dbReference>
<dbReference type="EMBL" id="CAUOFW020005238">
    <property type="protein sequence ID" value="CAK9169098.1"/>
    <property type="molecule type" value="Genomic_DNA"/>
</dbReference>
<feature type="signal peptide" evidence="5">
    <location>
        <begin position="1"/>
        <end position="24"/>
    </location>
</feature>
<dbReference type="SUPFAM" id="SSF47699">
    <property type="entry name" value="Bifunctional inhibitor/lipid-transfer protein/seed storage 2S albumin"/>
    <property type="match status" value="1"/>
</dbReference>
<reference evidence="7 9" key="1">
    <citation type="submission" date="2024-02" db="EMBL/GenBank/DDBJ databases">
        <authorList>
            <person name="Vignale AGUSTIN F."/>
            <person name="Sosa J E."/>
            <person name="Modenutti C."/>
        </authorList>
    </citation>
    <scope>NUCLEOTIDE SEQUENCE [LARGE SCALE GENOMIC DNA]</scope>
</reference>
<accession>A0ABC8RPT7</accession>
<dbReference type="Gene3D" id="1.10.110.10">
    <property type="entry name" value="Plant lipid-transfer and hydrophobic proteins"/>
    <property type="match status" value="1"/>
</dbReference>
<evidence type="ECO:0000313" key="9">
    <source>
        <dbReference type="Proteomes" id="UP001642360"/>
    </source>
</evidence>
<evidence type="ECO:0000313" key="7">
    <source>
        <dbReference type="EMBL" id="CAK9146186.1"/>
    </source>
</evidence>
<protein>
    <recommendedName>
        <fullName evidence="4">Non-specific lipid-transfer protein</fullName>
    </recommendedName>
</protein>
<dbReference type="PRINTS" id="PR00382">
    <property type="entry name" value="LIPIDTRNSFER"/>
</dbReference>
<evidence type="ECO:0000256" key="4">
    <source>
        <dbReference type="RuleBase" id="RU000628"/>
    </source>
</evidence>
<evidence type="ECO:0000256" key="5">
    <source>
        <dbReference type="SAM" id="SignalP"/>
    </source>
</evidence>
<dbReference type="InterPro" id="IPR016140">
    <property type="entry name" value="Bifunc_inhib/LTP/seed_store"/>
</dbReference>